<keyword evidence="3 6" id="KW-0812">Transmembrane</keyword>
<evidence type="ECO:0000256" key="5">
    <source>
        <dbReference type="ARBA" id="ARBA00023136"/>
    </source>
</evidence>
<comment type="subcellular location">
    <subcellularLocation>
        <location evidence="1">Cell membrane</location>
        <topology evidence="1">Multi-pass membrane protein</topology>
    </subcellularLocation>
</comment>
<dbReference type="STRING" id="81569.RUM4293_01646"/>
<evidence type="ECO:0000259" key="7">
    <source>
        <dbReference type="Pfam" id="PF00482"/>
    </source>
</evidence>
<dbReference type="PANTHER" id="PTHR35007:SF2">
    <property type="entry name" value="PILUS ASSEMBLE PROTEIN"/>
    <property type="match status" value="1"/>
</dbReference>
<dbReference type="GO" id="GO:0005886">
    <property type="term" value="C:plasma membrane"/>
    <property type="evidence" value="ECO:0007669"/>
    <property type="project" value="UniProtKB-SubCell"/>
</dbReference>
<feature type="transmembrane region" description="Helical" evidence="6">
    <location>
        <begin position="17"/>
        <end position="39"/>
    </location>
</feature>
<dbReference type="Proteomes" id="UP000050783">
    <property type="component" value="Unassembled WGS sequence"/>
</dbReference>
<evidence type="ECO:0000313" key="9">
    <source>
        <dbReference type="Proteomes" id="UP000050783"/>
    </source>
</evidence>
<dbReference type="EMBL" id="CYPU01000068">
    <property type="protein sequence ID" value="CUH49237.1"/>
    <property type="molecule type" value="Genomic_DNA"/>
</dbReference>
<sequence length="328" mass="36416">MEFIQGFLNSQDLPLQYLVLGGIAVSVFFVILGISGMTATDDTAARRMRVGSISRGHGADFDLIQGDNSDPHGLLKAFVPSSKRERSRIGRMLKQAGIQRKHAIRTFYLFRVVMGFVLPAAFVTALALPLEIQVQLGIASLLQSISWVNALQIVTALMVVGFYGPALWLRYRIRKRRQAIEHSLPNALDLLQVAIEAGLGFDAAMVRVSHEMAHAAPEISQEFTILQLELQAGKERQAAFMDMAERVGIDEVNSFANAFLQSNQYGTSISASLRRFATDMRVDRELRAQEKANKLPVQMSAVMAMCMMPVLLLICLSPMVIRWINMFG</sequence>
<accession>A0A0P1EH49</accession>
<feature type="transmembrane region" description="Helical" evidence="6">
    <location>
        <begin position="108"/>
        <end position="130"/>
    </location>
</feature>
<gene>
    <name evidence="8" type="ORF">RUA4292_03432</name>
</gene>
<dbReference type="PANTHER" id="PTHR35007">
    <property type="entry name" value="INTEGRAL MEMBRANE PROTEIN-RELATED"/>
    <property type="match status" value="1"/>
</dbReference>
<evidence type="ECO:0000256" key="6">
    <source>
        <dbReference type="SAM" id="Phobius"/>
    </source>
</evidence>
<evidence type="ECO:0000256" key="1">
    <source>
        <dbReference type="ARBA" id="ARBA00004651"/>
    </source>
</evidence>
<name>A0A0P1EH49_9RHOB</name>
<keyword evidence="4 6" id="KW-1133">Transmembrane helix</keyword>
<keyword evidence="2" id="KW-1003">Cell membrane</keyword>
<dbReference type="InterPro" id="IPR018076">
    <property type="entry name" value="T2SS_GspF_dom"/>
</dbReference>
<evidence type="ECO:0000313" key="8">
    <source>
        <dbReference type="EMBL" id="CUH49237.1"/>
    </source>
</evidence>
<dbReference type="RefSeq" id="WP_058278685.1">
    <property type="nucleotide sequence ID" value="NZ_CANLTD010000009.1"/>
</dbReference>
<reference evidence="8 9" key="1">
    <citation type="submission" date="2015-09" db="EMBL/GenBank/DDBJ databases">
        <authorList>
            <consortium name="Swine Surveillance"/>
        </authorList>
    </citation>
    <scope>NUCLEOTIDE SEQUENCE [LARGE SCALE GENOMIC DNA]</scope>
    <source>
        <strain evidence="8 9">CECT 4292</strain>
    </source>
</reference>
<dbReference type="Pfam" id="PF00482">
    <property type="entry name" value="T2SSF"/>
    <property type="match status" value="1"/>
</dbReference>
<feature type="domain" description="Type II secretion system protein GspF" evidence="7">
    <location>
        <begin position="188"/>
        <end position="316"/>
    </location>
</feature>
<feature type="transmembrane region" description="Helical" evidence="6">
    <location>
        <begin position="150"/>
        <end position="169"/>
    </location>
</feature>
<proteinExistence type="predicted"/>
<evidence type="ECO:0000256" key="3">
    <source>
        <dbReference type="ARBA" id="ARBA00022692"/>
    </source>
</evidence>
<dbReference type="AlphaFoldDB" id="A0A0P1EH49"/>
<protein>
    <submittedName>
        <fullName evidence="8">Flp pilus assembly protein TadB</fullName>
    </submittedName>
</protein>
<organism evidence="8 9">
    <name type="scientific">Ruegeria atlantica</name>
    <dbReference type="NCBI Taxonomy" id="81569"/>
    <lineage>
        <taxon>Bacteria</taxon>
        <taxon>Pseudomonadati</taxon>
        <taxon>Pseudomonadota</taxon>
        <taxon>Alphaproteobacteria</taxon>
        <taxon>Rhodobacterales</taxon>
        <taxon>Roseobacteraceae</taxon>
        <taxon>Ruegeria</taxon>
    </lineage>
</organism>
<evidence type="ECO:0000256" key="2">
    <source>
        <dbReference type="ARBA" id="ARBA00022475"/>
    </source>
</evidence>
<keyword evidence="5 6" id="KW-0472">Membrane</keyword>
<evidence type="ECO:0000256" key="4">
    <source>
        <dbReference type="ARBA" id="ARBA00022989"/>
    </source>
</evidence>
<feature type="transmembrane region" description="Helical" evidence="6">
    <location>
        <begin position="301"/>
        <end position="324"/>
    </location>
</feature>